<dbReference type="AlphaFoldDB" id="A0A975GND3"/>
<dbReference type="InterPro" id="IPR025427">
    <property type="entry name" value="DUF4160"/>
</dbReference>
<sequence length="76" mass="9082">MPTLLLQDGFKFFFYANEHESKHIHVMKGGNFAKIELSGLRVSKNYLRPAELKKALAIVKNYREEFERRWDEYFQG</sequence>
<protein>
    <submittedName>
        <fullName evidence="1">DUF4160</fullName>
    </submittedName>
</protein>
<name>A0A975GND3_9BACT</name>
<organism evidence="1 2">
    <name type="scientific">Desulfonema magnum</name>
    <dbReference type="NCBI Taxonomy" id="45655"/>
    <lineage>
        <taxon>Bacteria</taxon>
        <taxon>Pseudomonadati</taxon>
        <taxon>Thermodesulfobacteriota</taxon>
        <taxon>Desulfobacteria</taxon>
        <taxon>Desulfobacterales</taxon>
        <taxon>Desulfococcaceae</taxon>
        <taxon>Desulfonema</taxon>
    </lineage>
</organism>
<evidence type="ECO:0000313" key="2">
    <source>
        <dbReference type="Proteomes" id="UP000663722"/>
    </source>
</evidence>
<dbReference type="Pfam" id="PF13711">
    <property type="entry name" value="DUF4160"/>
    <property type="match status" value="1"/>
</dbReference>
<reference evidence="1" key="1">
    <citation type="journal article" date="2021" name="Microb. Physiol.">
        <title>Proteogenomic Insights into the Physiology of Marine, Sulfate-Reducing, Filamentous Desulfonema limicola and Desulfonema magnum.</title>
        <authorList>
            <person name="Schnaars V."/>
            <person name="Wohlbrand L."/>
            <person name="Scheve S."/>
            <person name="Hinrichs C."/>
            <person name="Reinhardt R."/>
            <person name="Rabus R."/>
        </authorList>
    </citation>
    <scope>NUCLEOTIDE SEQUENCE</scope>
    <source>
        <strain evidence="1">4be13</strain>
    </source>
</reference>
<dbReference type="Proteomes" id="UP000663722">
    <property type="component" value="Chromosome"/>
</dbReference>
<proteinExistence type="predicted"/>
<accession>A0A975GND3</accession>
<dbReference type="RefSeq" id="WP_207682749.1">
    <property type="nucleotide sequence ID" value="NZ_CP061800.1"/>
</dbReference>
<gene>
    <name evidence="1" type="ORF">dnm_036760</name>
</gene>
<dbReference type="KEGG" id="dmm:dnm_036760"/>
<dbReference type="EMBL" id="CP061800">
    <property type="protein sequence ID" value="QTA87642.1"/>
    <property type="molecule type" value="Genomic_DNA"/>
</dbReference>
<keyword evidence="2" id="KW-1185">Reference proteome</keyword>
<evidence type="ECO:0000313" key="1">
    <source>
        <dbReference type="EMBL" id="QTA87642.1"/>
    </source>
</evidence>